<dbReference type="FunCoup" id="A0A3N0V7T9">
    <property type="interactions" value="522"/>
</dbReference>
<dbReference type="HAMAP" id="MF_02087">
    <property type="entry name" value="PLP_homeostasis"/>
    <property type="match status" value="1"/>
</dbReference>
<evidence type="ECO:0000256" key="4">
    <source>
        <dbReference type="RuleBase" id="RU004514"/>
    </source>
</evidence>
<feature type="modified residue" description="N6-(pyridoxal phosphate)lysine" evidence="2 3">
    <location>
        <position position="35"/>
    </location>
</feature>
<dbReference type="InterPro" id="IPR029066">
    <property type="entry name" value="PLP-binding_barrel"/>
</dbReference>
<dbReference type="InParanoid" id="A0A3N0V7T9"/>
<evidence type="ECO:0000256" key="3">
    <source>
        <dbReference type="PIRSR" id="PIRSR004848-1"/>
    </source>
</evidence>
<evidence type="ECO:0000259" key="5">
    <source>
        <dbReference type="Pfam" id="PF01168"/>
    </source>
</evidence>
<keyword evidence="1 2" id="KW-0663">Pyridoxal phosphate</keyword>
<comment type="cofactor">
    <cofactor evidence="3">
        <name>pyridoxal 5'-phosphate</name>
        <dbReference type="ChEBI" id="CHEBI:597326"/>
    </cofactor>
</comment>
<dbReference type="AlphaFoldDB" id="A0A3N0V7T9"/>
<protein>
    <recommendedName>
        <fullName evidence="2">Pyridoxal phosphate homeostasis protein</fullName>
        <shortName evidence="2">PLP homeostasis protein</shortName>
    </recommendedName>
</protein>
<keyword evidence="7" id="KW-1185">Reference proteome</keyword>
<dbReference type="PIRSF" id="PIRSF004848">
    <property type="entry name" value="YBL036c_PLPDEIII"/>
    <property type="match status" value="1"/>
</dbReference>
<dbReference type="NCBIfam" id="TIGR00044">
    <property type="entry name" value="YggS family pyridoxal phosphate-dependent enzyme"/>
    <property type="match status" value="1"/>
</dbReference>
<dbReference type="InterPro" id="IPR001608">
    <property type="entry name" value="Ala_racemase_N"/>
</dbReference>
<evidence type="ECO:0000313" key="7">
    <source>
        <dbReference type="Proteomes" id="UP000282106"/>
    </source>
</evidence>
<comment type="caution">
    <text evidence="6">The sequence shown here is derived from an EMBL/GenBank/DDBJ whole genome shotgun (WGS) entry which is preliminary data.</text>
</comment>
<dbReference type="EMBL" id="RJVO01000006">
    <property type="protein sequence ID" value="ROH88803.1"/>
    <property type="molecule type" value="Genomic_DNA"/>
</dbReference>
<dbReference type="Proteomes" id="UP000282106">
    <property type="component" value="Unassembled WGS sequence"/>
</dbReference>
<dbReference type="FunFam" id="3.20.20.10:FF:000018">
    <property type="entry name" value="Pyridoxal phosphate homeostasis protein"/>
    <property type="match status" value="1"/>
</dbReference>
<sequence>MSFADNLASLQTRIAAACQCAGRPPASVRLLAVSKTMPVERLREAIVAGQRAFGENYVQEALEKIAALGGEGLEWHHIGLIQSNKTAEIAAHFDWAHGVDRLKIAQRLSDQRPAGRAPLQVCVQVNISGEASKSGCAPTEALALCRSVAALPGLRLRGLMALPAPAAASTDPRAPFRQLRALFEQARSSGLALDTLSMGMSDDFEAAIAEGATLIRVGSALFGARAGKPAPQA</sequence>
<evidence type="ECO:0000313" key="6">
    <source>
        <dbReference type="EMBL" id="ROH88803.1"/>
    </source>
</evidence>
<evidence type="ECO:0000256" key="1">
    <source>
        <dbReference type="ARBA" id="ARBA00022898"/>
    </source>
</evidence>
<dbReference type="SUPFAM" id="SSF51419">
    <property type="entry name" value="PLP-binding barrel"/>
    <property type="match status" value="1"/>
</dbReference>
<name>A0A3N0V7T9_9GAMM</name>
<reference evidence="6 7" key="1">
    <citation type="submission" date="2018-10" db="EMBL/GenBank/DDBJ databases">
        <authorList>
            <person name="Chen W.-M."/>
        </authorList>
    </citation>
    <scope>NUCLEOTIDE SEQUENCE [LARGE SCALE GENOMIC DNA]</scope>
    <source>
        <strain evidence="6 7">THS-13</strain>
    </source>
</reference>
<organism evidence="6 7">
    <name type="scientific">Stagnimonas aquatica</name>
    <dbReference type="NCBI Taxonomy" id="2689987"/>
    <lineage>
        <taxon>Bacteria</taxon>
        <taxon>Pseudomonadati</taxon>
        <taxon>Pseudomonadota</taxon>
        <taxon>Gammaproteobacteria</taxon>
        <taxon>Nevskiales</taxon>
        <taxon>Nevskiaceae</taxon>
        <taxon>Stagnimonas</taxon>
    </lineage>
</organism>
<dbReference type="InterPro" id="IPR011078">
    <property type="entry name" value="PyrdxlP_homeostasis"/>
</dbReference>
<feature type="domain" description="Alanine racemase N-terminal" evidence="5">
    <location>
        <begin position="6"/>
        <end position="225"/>
    </location>
</feature>
<dbReference type="PANTHER" id="PTHR10146:SF14">
    <property type="entry name" value="PYRIDOXAL PHOSPHATE HOMEOSTASIS PROTEIN"/>
    <property type="match status" value="1"/>
</dbReference>
<dbReference type="Pfam" id="PF01168">
    <property type="entry name" value="Ala_racemase_N"/>
    <property type="match status" value="1"/>
</dbReference>
<proteinExistence type="inferred from homology"/>
<dbReference type="RefSeq" id="WP_123212425.1">
    <property type="nucleotide sequence ID" value="NZ_RJVO01000006.1"/>
</dbReference>
<dbReference type="CDD" id="cd06824">
    <property type="entry name" value="PLPDE_III_Yggs_like"/>
    <property type="match status" value="1"/>
</dbReference>
<comment type="function">
    <text evidence="2">Pyridoxal 5'-phosphate (PLP)-binding protein, which is involved in PLP homeostasis.</text>
</comment>
<gene>
    <name evidence="6" type="ORF">ED208_13410</name>
</gene>
<accession>A0A3N0V7T9</accession>
<dbReference type="PANTHER" id="PTHR10146">
    <property type="entry name" value="PROLINE SYNTHETASE CO-TRANSCRIBED BACTERIAL HOMOLOG PROTEIN"/>
    <property type="match status" value="1"/>
</dbReference>
<evidence type="ECO:0000256" key="2">
    <source>
        <dbReference type="HAMAP-Rule" id="MF_02087"/>
    </source>
</evidence>
<comment type="similarity">
    <text evidence="2 4">Belongs to the pyridoxal phosphate-binding protein YggS/PROSC family.</text>
</comment>
<dbReference type="GO" id="GO:0030170">
    <property type="term" value="F:pyridoxal phosphate binding"/>
    <property type="evidence" value="ECO:0007669"/>
    <property type="project" value="UniProtKB-UniRule"/>
</dbReference>
<dbReference type="Gene3D" id="3.20.20.10">
    <property type="entry name" value="Alanine racemase"/>
    <property type="match status" value="1"/>
</dbReference>